<evidence type="ECO:0000259" key="2">
    <source>
        <dbReference type="Pfam" id="PF13280"/>
    </source>
</evidence>
<dbReference type="InterPro" id="IPR026881">
    <property type="entry name" value="WYL_dom"/>
</dbReference>
<dbReference type="AlphaFoldDB" id="A0A0J8GYL5"/>
<dbReference type="Pfam" id="PF08279">
    <property type="entry name" value="HTH_11"/>
    <property type="match status" value="1"/>
</dbReference>
<dbReference type="InterPro" id="IPR036390">
    <property type="entry name" value="WH_DNA-bd_sf"/>
</dbReference>
<feature type="domain" description="WYL" evidence="2">
    <location>
        <begin position="141"/>
        <end position="203"/>
    </location>
</feature>
<dbReference type="Pfam" id="PF13280">
    <property type="entry name" value="WYL"/>
    <property type="match status" value="1"/>
</dbReference>
<evidence type="ECO:0000259" key="1">
    <source>
        <dbReference type="Pfam" id="PF08279"/>
    </source>
</evidence>
<dbReference type="PROSITE" id="PS52050">
    <property type="entry name" value="WYL"/>
    <property type="match status" value="1"/>
</dbReference>
<evidence type="ECO:0000313" key="4">
    <source>
        <dbReference type="Proteomes" id="UP000037600"/>
    </source>
</evidence>
<dbReference type="SUPFAM" id="SSF46785">
    <property type="entry name" value="Winged helix' DNA-binding domain"/>
    <property type="match status" value="1"/>
</dbReference>
<feature type="domain" description="Helix-turn-helix type 11" evidence="1">
    <location>
        <begin position="6"/>
        <end position="60"/>
    </location>
</feature>
<comment type="caution">
    <text evidence="3">The sequence shown here is derived from an EMBL/GenBank/DDBJ whole genome shotgun (WGS) entry which is preliminary data.</text>
</comment>
<dbReference type="PATRIC" id="fig|1513271.3.peg.1524"/>
<organism evidence="3 4">
    <name type="scientific">Catenovulum maritimum</name>
    <dbReference type="NCBI Taxonomy" id="1513271"/>
    <lineage>
        <taxon>Bacteria</taxon>
        <taxon>Pseudomonadati</taxon>
        <taxon>Pseudomonadota</taxon>
        <taxon>Gammaproteobacteria</taxon>
        <taxon>Alteromonadales</taxon>
        <taxon>Alteromonadaceae</taxon>
        <taxon>Catenovulum</taxon>
    </lineage>
</organism>
<dbReference type="InterPro" id="IPR036388">
    <property type="entry name" value="WH-like_DNA-bd_sf"/>
</dbReference>
<reference evidence="3 4" key="1">
    <citation type="submission" date="2015-04" db="EMBL/GenBank/DDBJ databases">
        <title>Draft Genome Sequence of the Novel Agar-Digesting Marine Bacterium Q1.</title>
        <authorList>
            <person name="Li Y."/>
            <person name="Li D."/>
            <person name="Chen G."/>
            <person name="Du Z."/>
        </authorList>
    </citation>
    <scope>NUCLEOTIDE SEQUENCE [LARGE SCALE GENOMIC DNA]</scope>
    <source>
        <strain evidence="3 4">Q1</strain>
    </source>
</reference>
<dbReference type="PANTHER" id="PTHR34580">
    <property type="match status" value="1"/>
</dbReference>
<dbReference type="InterPro" id="IPR051534">
    <property type="entry name" value="CBASS_pafABC_assoc_protein"/>
</dbReference>
<proteinExistence type="predicted"/>
<dbReference type="Gene3D" id="1.10.10.10">
    <property type="entry name" value="Winged helix-like DNA-binding domain superfamily/Winged helix DNA-binding domain"/>
    <property type="match status" value="1"/>
</dbReference>
<dbReference type="PANTHER" id="PTHR34580:SF3">
    <property type="entry name" value="PROTEIN PAFB"/>
    <property type="match status" value="1"/>
</dbReference>
<dbReference type="STRING" id="1513271.XM47_07445"/>
<gene>
    <name evidence="3" type="ORF">XM47_07445</name>
</gene>
<sequence length="235" mass="26818">MRKAERLFQILTLLRSKRSVVTAAQLSEILEVSERTIYRDIQALSLSGIPIEAEAGVGYRLKPNFTIPPIMFDEAEIEALLLGVRMVQSWSNQGMAKAASSALSKIHAVLPDKLHQSSVQQPEWMIIPRFNSIEYQTCSELISNAIKQTQVIQLNYQDEKGNQTQRQVWPLGMIYWGKTWTLVAWCTKRQDYRLFRLDRILNLANTNQTFSTSESISLQAYINMVRAEHGAEALD</sequence>
<name>A0A0J8GYL5_9ALTE</name>
<accession>A0A0J8GYL5</accession>
<keyword evidence="4" id="KW-1185">Reference proteome</keyword>
<dbReference type="Proteomes" id="UP000037600">
    <property type="component" value="Unassembled WGS sequence"/>
</dbReference>
<protein>
    <submittedName>
        <fullName evidence="3">DeoR faimly transcriptional regulator</fullName>
    </submittedName>
</protein>
<dbReference type="OrthoDB" id="9807255at2"/>
<dbReference type="InterPro" id="IPR013196">
    <property type="entry name" value="HTH_11"/>
</dbReference>
<dbReference type="RefSeq" id="WP_048691239.1">
    <property type="nucleotide sequence ID" value="NZ_KQ130486.1"/>
</dbReference>
<dbReference type="EMBL" id="LAZL01000009">
    <property type="protein sequence ID" value="KMT65823.1"/>
    <property type="molecule type" value="Genomic_DNA"/>
</dbReference>
<evidence type="ECO:0000313" key="3">
    <source>
        <dbReference type="EMBL" id="KMT65823.1"/>
    </source>
</evidence>